<feature type="transmembrane region" description="Helical" evidence="7">
    <location>
        <begin position="49"/>
        <end position="68"/>
    </location>
</feature>
<keyword evidence="10" id="KW-1185">Reference proteome</keyword>
<keyword evidence="3 7" id="KW-1133">Transmembrane helix</keyword>
<dbReference type="PANTHER" id="PTHR33048:SF47">
    <property type="entry name" value="INTEGRAL MEMBRANE PROTEIN-RELATED"/>
    <property type="match status" value="1"/>
</dbReference>
<comment type="subcellular location">
    <subcellularLocation>
        <location evidence="1">Membrane</location>
        <topology evidence="1">Multi-pass membrane protein</topology>
    </subcellularLocation>
</comment>
<dbReference type="STRING" id="29845.A0A1V6RBN2"/>
<dbReference type="EMBL" id="MDYP01000069">
    <property type="protein sequence ID" value="OQD98636.1"/>
    <property type="molecule type" value="Genomic_DNA"/>
</dbReference>
<feature type="region of interest" description="Disordered" evidence="6">
    <location>
        <begin position="304"/>
        <end position="324"/>
    </location>
</feature>
<feature type="transmembrane region" description="Helical" evidence="7">
    <location>
        <begin position="15"/>
        <end position="37"/>
    </location>
</feature>
<evidence type="ECO:0000256" key="2">
    <source>
        <dbReference type="ARBA" id="ARBA00022692"/>
    </source>
</evidence>
<feature type="transmembrane region" description="Helical" evidence="7">
    <location>
        <begin position="102"/>
        <end position="123"/>
    </location>
</feature>
<feature type="transmembrane region" description="Helical" evidence="7">
    <location>
        <begin position="249"/>
        <end position="272"/>
    </location>
</feature>
<organism evidence="9 10">
    <name type="scientific">Penicillium vulpinum</name>
    <dbReference type="NCBI Taxonomy" id="29845"/>
    <lineage>
        <taxon>Eukaryota</taxon>
        <taxon>Fungi</taxon>
        <taxon>Dikarya</taxon>
        <taxon>Ascomycota</taxon>
        <taxon>Pezizomycotina</taxon>
        <taxon>Eurotiomycetes</taxon>
        <taxon>Eurotiomycetidae</taxon>
        <taxon>Eurotiales</taxon>
        <taxon>Aspergillaceae</taxon>
        <taxon>Penicillium</taxon>
    </lineage>
</organism>
<dbReference type="InterPro" id="IPR052337">
    <property type="entry name" value="SAT4-like"/>
</dbReference>
<evidence type="ECO:0000256" key="5">
    <source>
        <dbReference type="ARBA" id="ARBA00038359"/>
    </source>
</evidence>
<comment type="similarity">
    <text evidence="5">Belongs to the SAT4 family.</text>
</comment>
<feature type="compositionally biased region" description="Polar residues" evidence="6">
    <location>
        <begin position="307"/>
        <end position="322"/>
    </location>
</feature>
<dbReference type="InterPro" id="IPR049326">
    <property type="entry name" value="Rhodopsin_dom_fungi"/>
</dbReference>
<proteinExistence type="inferred from homology"/>
<dbReference type="Proteomes" id="UP000191518">
    <property type="component" value="Unassembled WGS sequence"/>
</dbReference>
<keyword evidence="2 7" id="KW-0812">Transmembrane</keyword>
<evidence type="ECO:0000256" key="7">
    <source>
        <dbReference type="SAM" id="Phobius"/>
    </source>
</evidence>
<dbReference type="PANTHER" id="PTHR33048">
    <property type="entry name" value="PTH11-LIKE INTEGRAL MEMBRANE PROTEIN (AFU_ORTHOLOGUE AFUA_5G11245)"/>
    <property type="match status" value="1"/>
</dbReference>
<comment type="caution">
    <text evidence="9">The sequence shown here is derived from an EMBL/GenBank/DDBJ whole genome shotgun (WGS) entry which is preliminary data.</text>
</comment>
<evidence type="ECO:0000256" key="1">
    <source>
        <dbReference type="ARBA" id="ARBA00004141"/>
    </source>
</evidence>
<keyword evidence="4 7" id="KW-0472">Membrane</keyword>
<evidence type="ECO:0000256" key="4">
    <source>
        <dbReference type="ARBA" id="ARBA00023136"/>
    </source>
</evidence>
<feature type="domain" description="Rhodopsin" evidence="8">
    <location>
        <begin position="34"/>
        <end position="277"/>
    </location>
</feature>
<gene>
    <name evidence="9" type="ORF">PENVUL_c069G02015</name>
</gene>
<feature type="transmembrane region" description="Helical" evidence="7">
    <location>
        <begin position="184"/>
        <end position="205"/>
    </location>
</feature>
<sequence>MAEFDDQHSRVPESVFLGVLWALTGVSFIFLVFRIYAQVTSFRRLFLDDFLVVLSWVIILTAAIIWQIEGKVLYELYAISAGTKPFNLEFLPRYNTFMRFNAAFEILFYSALWCVKFSFMALFYRISAKVKSLRIWWFVVLFCTASVYIASIGDIEYKCSFGGLEYIITQCPQPNHVHYENRMFWANCAGDVITDLMILSIPFLVLWRTRISLRKKLILLSIFSATIFIMVVAIIRVATGMTYDRQMNIDWLCFWSFVEVEVAIIVSCVASLRQLFVTSQNQSSSGRAAYPNATDPILKKSKEEYNQDPSRSLGSLGDVQSHTNDEVLMSPLSVVRVRQDFEVTHTDASQSADSDKACRHQTSFD</sequence>
<feature type="region of interest" description="Disordered" evidence="6">
    <location>
        <begin position="345"/>
        <end position="365"/>
    </location>
</feature>
<feature type="transmembrane region" description="Helical" evidence="7">
    <location>
        <begin position="217"/>
        <end position="237"/>
    </location>
</feature>
<evidence type="ECO:0000313" key="10">
    <source>
        <dbReference type="Proteomes" id="UP000191518"/>
    </source>
</evidence>
<evidence type="ECO:0000313" key="9">
    <source>
        <dbReference type="EMBL" id="OQD98636.1"/>
    </source>
</evidence>
<dbReference type="GO" id="GO:0016020">
    <property type="term" value="C:membrane"/>
    <property type="evidence" value="ECO:0007669"/>
    <property type="project" value="UniProtKB-SubCell"/>
</dbReference>
<dbReference type="AlphaFoldDB" id="A0A1V6RBN2"/>
<reference evidence="10" key="1">
    <citation type="journal article" date="2017" name="Nat. Microbiol.">
        <title>Global analysis of biosynthetic gene clusters reveals vast potential of secondary metabolite production in Penicillium species.</title>
        <authorList>
            <person name="Nielsen J.C."/>
            <person name="Grijseels S."/>
            <person name="Prigent S."/>
            <person name="Ji B."/>
            <person name="Dainat J."/>
            <person name="Nielsen K.F."/>
            <person name="Frisvad J.C."/>
            <person name="Workman M."/>
            <person name="Nielsen J."/>
        </authorList>
    </citation>
    <scope>NUCLEOTIDE SEQUENCE [LARGE SCALE GENOMIC DNA]</scope>
    <source>
        <strain evidence="10">IBT 29486</strain>
    </source>
</reference>
<dbReference type="Pfam" id="PF20684">
    <property type="entry name" value="Fung_rhodopsin"/>
    <property type="match status" value="1"/>
</dbReference>
<protein>
    <recommendedName>
        <fullName evidence="8">Rhodopsin domain-containing protein</fullName>
    </recommendedName>
</protein>
<accession>A0A1V6RBN2</accession>
<feature type="transmembrane region" description="Helical" evidence="7">
    <location>
        <begin position="135"/>
        <end position="153"/>
    </location>
</feature>
<evidence type="ECO:0000256" key="3">
    <source>
        <dbReference type="ARBA" id="ARBA00022989"/>
    </source>
</evidence>
<name>A0A1V6RBN2_9EURO</name>
<evidence type="ECO:0000259" key="8">
    <source>
        <dbReference type="Pfam" id="PF20684"/>
    </source>
</evidence>
<evidence type="ECO:0000256" key="6">
    <source>
        <dbReference type="SAM" id="MobiDB-lite"/>
    </source>
</evidence>